<name>A0ACC5XZV8_9TELE</name>
<gene>
    <name evidence="1" type="ORF">PDJAM_G00009040</name>
</gene>
<protein>
    <submittedName>
        <fullName evidence="1">Uncharacterized protein</fullName>
    </submittedName>
</protein>
<proteinExistence type="predicted"/>
<dbReference type="EMBL" id="CM040975">
    <property type="protein sequence ID" value="MCJ8728868.1"/>
    <property type="molecule type" value="Genomic_DNA"/>
</dbReference>
<sequence>QGRLSLSSDWSLIILPVLESDFGIFRCEQHELMTTITHRYKLYHVTMPTLPPLLAHTVSLDLSCEIEREGFDLVRPTIRWLGPHKEVHY</sequence>
<evidence type="ECO:0000313" key="1">
    <source>
        <dbReference type="EMBL" id="MCJ8728868.1"/>
    </source>
</evidence>
<reference evidence="1" key="1">
    <citation type="submission" date="2020-02" db="EMBL/GenBank/DDBJ databases">
        <title>Genome sequencing of the panga catfish, Pangasius djambal.</title>
        <authorList>
            <person name="Wen M."/>
            <person name="Zahm M."/>
            <person name="Roques C."/>
            <person name="Cabau C."/>
            <person name="Klopp C."/>
            <person name="Donnadieu C."/>
            <person name="Jouanno E."/>
            <person name="Avarre J.-C."/>
            <person name="Campet M."/>
            <person name="Ha T."/>
            <person name="Dugue R."/>
            <person name="Lampietro C."/>
            <person name="Louis A."/>
            <person name="Herpin A."/>
            <person name="Echchiki A."/>
            <person name="Berthelot C."/>
            <person name="Parey E."/>
            <person name="Roest-Crollius H."/>
            <person name="Braasch I."/>
            <person name="Postlethwait J.H."/>
            <person name="Bobe J."/>
            <person name="Montfort J."/>
            <person name="Bouchez O."/>
            <person name="Begum T."/>
            <person name="Schartl M."/>
            <person name="Gustiano R."/>
            <person name="Guiguen Y."/>
        </authorList>
    </citation>
    <scope>NUCLEOTIDE SEQUENCE</scope>
    <source>
        <strain evidence="1">Pdj_M5554</strain>
    </source>
</reference>
<accession>A0ACC5XZV8</accession>
<evidence type="ECO:0000313" key="2">
    <source>
        <dbReference type="Proteomes" id="UP000830395"/>
    </source>
</evidence>
<comment type="caution">
    <text evidence="1">The sequence shown here is derived from an EMBL/GenBank/DDBJ whole genome shotgun (WGS) entry which is preliminary data.</text>
</comment>
<feature type="non-terminal residue" evidence="1">
    <location>
        <position position="1"/>
    </location>
</feature>
<organism evidence="1 2">
    <name type="scientific">Pangasius djambal</name>
    <dbReference type="NCBI Taxonomy" id="1691987"/>
    <lineage>
        <taxon>Eukaryota</taxon>
        <taxon>Metazoa</taxon>
        <taxon>Chordata</taxon>
        <taxon>Craniata</taxon>
        <taxon>Vertebrata</taxon>
        <taxon>Euteleostomi</taxon>
        <taxon>Actinopterygii</taxon>
        <taxon>Neopterygii</taxon>
        <taxon>Teleostei</taxon>
        <taxon>Ostariophysi</taxon>
        <taxon>Siluriformes</taxon>
        <taxon>Pangasiidae</taxon>
        <taxon>Pangasius</taxon>
    </lineage>
</organism>
<feature type="non-terminal residue" evidence="1">
    <location>
        <position position="89"/>
    </location>
</feature>
<keyword evidence="2" id="KW-1185">Reference proteome</keyword>
<dbReference type="Proteomes" id="UP000830395">
    <property type="component" value="Chromosome 1"/>
</dbReference>